<dbReference type="EMBL" id="JAAMPI010001061">
    <property type="protein sequence ID" value="KAF4626915.1"/>
    <property type="molecule type" value="Genomic_DNA"/>
</dbReference>
<dbReference type="Proteomes" id="UP000566819">
    <property type="component" value="Unassembled WGS sequence"/>
</dbReference>
<evidence type="ECO:0008006" key="3">
    <source>
        <dbReference type="Google" id="ProtNLM"/>
    </source>
</evidence>
<dbReference type="AlphaFoldDB" id="A0A8H4RB78"/>
<accession>A0A8H4RB78</accession>
<evidence type="ECO:0000313" key="1">
    <source>
        <dbReference type="EMBL" id="KAF4626915.1"/>
    </source>
</evidence>
<keyword evidence="2" id="KW-1185">Reference proteome</keyword>
<dbReference type="OrthoDB" id="4062651at2759"/>
<gene>
    <name evidence="1" type="ORF">G7Y89_g11242</name>
</gene>
<name>A0A8H4RB78_9HELO</name>
<organism evidence="1 2">
    <name type="scientific">Cudoniella acicularis</name>
    <dbReference type="NCBI Taxonomy" id="354080"/>
    <lineage>
        <taxon>Eukaryota</taxon>
        <taxon>Fungi</taxon>
        <taxon>Dikarya</taxon>
        <taxon>Ascomycota</taxon>
        <taxon>Pezizomycotina</taxon>
        <taxon>Leotiomycetes</taxon>
        <taxon>Helotiales</taxon>
        <taxon>Tricladiaceae</taxon>
        <taxon>Cudoniella</taxon>
    </lineage>
</organism>
<protein>
    <recommendedName>
        <fullName evidence="3">Protein kinase domain-containing protein</fullName>
    </recommendedName>
</protein>
<evidence type="ECO:0000313" key="2">
    <source>
        <dbReference type="Proteomes" id="UP000566819"/>
    </source>
</evidence>
<sequence length="155" mass="17732">MHHKLPLQWTGWNTLVGKWAKRGGGFVDCQHLEYISQAVESDNDGDVQQGPRFQKSFDYYSLGIVLLEIGSWEPIESFTKRHPTRSPAQLRKILIEKYAPVLDLYIGRLYKDATLTCLGDDLVEDEEGEPEWKPVAHRSNFFTRVVEPLSKISVG</sequence>
<dbReference type="PANTHER" id="PTHR37542">
    <property type="entry name" value="HELO DOMAIN-CONTAINING PROTEIN-RELATED"/>
    <property type="match status" value="1"/>
</dbReference>
<reference evidence="1 2" key="1">
    <citation type="submission" date="2020-03" db="EMBL/GenBank/DDBJ databases">
        <title>Draft Genome Sequence of Cudoniella acicularis.</title>
        <authorList>
            <person name="Buettner E."/>
            <person name="Kellner H."/>
        </authorList>
    </citation>
    <scope>NUCLEOTIDE SEQUENCE [LARGE SCALE GENOMIC DNA]</scope>
    <source>
        <strain evidence="1 2">DSM 108380</strain>
    </source>
</reference>
<proteinExistence type="predicted"/>
<dbReference type="PANTHER" id="PTHR37542:SF3">
    <property type="entry name" value="PRION-INHIBITION AND PROPAGATION HELO DOMAIN-CONTAINING PROTEIN"/>
    <property type="match status" value="1"/>
</dbReference>
<comment type="caution">
    <text evidence="1">The sequence shown here is derived from an EMBL/GenBank/DDBJ whole genome shotgun (WGS) entry which is preliminary data.</text>
</comment>